<evidence type="ECO:0000256" key="2">
    <source>
        <dbReference type="SAM" id="Coils"/>
    </source>
</evidence>
<accession>A0A1Y1HKP0</accession>
<feature type="region of interest" description="Disordered" evidence="3">
    <location>
        <begin position="760"/>
        <end position="945"/>
    </location>
</feature>
<feature type="region of interest" description="Disordered" evidence="3">
    <location>
        <begin position="966"/>
        <end position="1063"/>
    </location>
</feature>
<feature type="compositionally biased region" description="Low complexity" evidence="3">
    <location>
        <begin position="90"/>
        <end position="108"/>
    </location>
</feature>
<name>A0A1Y1HKP0_KLENI</name>
<feature type="compositionally biased region" description="Pro residues" evidence="3">
    <location>
        <begin position="339"/>
        <end position="362"/>
    </location>
</feature>
<feature type="region of interest" description="Disordered" evidence="3">
    <location>
        <begin position="149"/>
        <end position="169"/>
    </location>
</feature>
<feature type="compositionally biased region" description="Pro residues" evidence="3">
    <location>
        <begin position="435"/>
        <end position="444"/>
    </location>
</feature>
<dbReference type="EMBL" id="DF236963">
    <property type="protein sequence ID" value="GAQ78523.1"/>
    <property type="molecule type" value="Genomic_DNA"/>
</dbReference>
<keyword evidence="2" id="KW-0175">Coiled coil</keyword>
<feature type="region of interest" description="Disordered" evidence="3">
    <location>
        <begin position="599"/>
        <end position="647"/>
    </location>
</feature>
<feature type="compositionally biased region" description="Basic residues" evidence="3">
    <location>
        <begin position="1010"/>
        <end position="1020"/>
    </location>
</feature>
<feature type="compositionally biased region" description="Basic and acidic residues" evidence="3">
    <location>
        <begin position="966"/>
        <end position="977"/>
    </location>
</feature>
<feature type="compositionally biased region" description="Polar residues" evidence="3">
    <location>
        <begin position="1209"/>
        <end position="1222"/>
    </location>
</feature>
<organism evidence="4 5">
    <name type="scientific">Klebsormidium nitens</name>
    <name type="common">Green alga</name>
    <name type="synonym">Ulothrix nitens</name>
    <dbReference type="NCBI Taxonomy" id="105231"/>
    <lineage>
        <taxon>Eukaryota</taxon>
        <taxon>Viridiplantae</taxon>
        <taxon>Streptophyta</taxon>
        <taxon>Klebsormidiophyceae</taxon>
        <taxon>Klebsormidiales</taxon>
        <taxon>Klebsormidiaceae</taxon>
        <taxon>Klebsormidium</taxon>
    </lineage>
</organism>
<dbReference type="PANTHER" id="PTHR13037:SF24">
    <property type="entry name" value="POLYCOMB PROTEIN PCL-RELATED"/>
    <property type="match status" value="1"/>
</dbReference>
<sequence>MCGMQSCNASTPATSVLFKQGLRNGCTWARKCGLVFRRHLCEGQGQLSGPKLRPAPRSGVFAQQGKESDRQRQAASANEGASRSDAIGEQGSLGSQTDSSQSASSQEDQATDGPSAGQLRALEQAMQQAQRQLDLFTEQLQEYAEFDSFDPKFDQDPNPENLSSLGPGRGLWQAPSFSLGVGQGQDVPPELMEMLAGGEGEGAEESIFPEDRYFEEVSKEELKEILYGNGGFEKSFRGEREAAADFEHWGELWEGSAQSSGRGASNERALSRGVPQSEGLERGDISRDLKANVSRPGEAEAAAPRQDGQKATSTATAIPSSGSETSTPGIKPSPNNGVPVPPLPPPRVLQARIPPPPSPQPNLLPVSPLQRPSSWLSDSYPPRQGFLLPPADPPKLAPRTTPHHSPPPRHSPHPPAAPVYPLTGAPLQGASEQVPWPPVPPPPGSDNSFRPPLDQRKVPTPGPASVADSGFLRSSLSGKPLTSDRVPRPEGSSLSDRSPLSSSDWTSSPDRASFLEGPPYLDGPSPSDITPYPNGTVQSDGSGDPDAQSVRFRETPQLQSEALRRLFAMSPEELRALDRQLATGGAQLQVTGGAALDLGALGAQNGPTTNPPEKEPIPQQSTSSAADVTAEVSKERPTSNGHKARTLDDIIDELSSVTGDQKFADLDSSAPGGGSVGDLLDRLKRLVDISEKAIGDLAFGGALPEEKEGNGDDDDSLPWYEEPGTCMDDEYYGGSREPRKGTENVANLFADPVLAEKRFSRPLGYGERFTEDGVESGDVASREEGESASPDVTLTSAEGPGASRGGQERNGVHSGGGLGPEAAAVLGVRLGKQDNVSDSEAGSKGQSASGAGLSQNQTVSTAGGTFSDASSSPNAAGSSDDLRDASIESMAASLGMFQDAGPDSKVSTFEAPRAGRGPESSSQGGAGSPESGGVEESSSGGGWLGQKVARVGLDVGLGLEEAVKRAVNEHTGPESRAKKGASRGGGISKAMAETLEASKKGRGGEEMAGKGRKGKSRKGAPAKEEVKAKGDLVETESAGSDLGGSGASKKLPGKARESVTVGRDLAVSDALFGTRTSAASGRPANSFLNQAIAAQREGGLTPPKSLASANLEEGSEAEAIEKSSESDQQAKFDRLPAAESLSTAPNPGQPKSADALSESDQPLISAETSRNPDQTGLADESWNPSSPPNPSNPEASEPFKPDSVADLSSPESTRTPNGQSAQKPPRKKGDYPDWMPKFLDHLHPDSPNFDPEAYAKTHPIKRAMMDDDAAGRFPDFSLEALATPAPELARLPEEETNAPEHSFEDHPANRVNEALNISEEQRGRVLEAANAADFDPAAYDKSAPPWEAFRGFGTGSRDMEGWDAEGQVNLPEGEQEFEIRTKEGGTRKVTIPADGFKNEQELIDTFGDFGTYPYMADNFEAVADDDILQEVPPPDIPPEDKAMQLKVEDLAYSLRDFLAMDRDPEADPFKKGLVNSFVTFEDPLHCFTSATLLEEWLNLFARNGYPPSLDFIWYEADPAHRWTRWVYTTMTITLPKDLKKQLEDWGAQGWYEAEFGDGPEPEPEQPEQRNQPRDEAFRKVLRKAGVEPMKEKEKPLVLEMFSKFEMDEAGKITSVYSTWEDFEEEDEPSTPRMRAKRRLFMAALLRKEWGR</sequence>
<evidence type="ECO:0000256" key="3">
    <source>
        <dbReference type="SAM" id="MobiDB-lite"/>
    </source>
</evidence>
<feature type="compositionally biased region" description="Polar residues" evidence="3">
    <location>
        <begin position="1158"/>
        <end position="1174"/>
    </location>
</feature>
<feature type="region of interest" description="Disordered" evidence="3">
    <location>
        <begin position="699"/>
        <end position="744"/>
    </location>
</feature>
<feature type="compositionally biased region" description="Low complexity" evidence="3">
    <location>
        <begin position="842"/>
        <end position="857"/>
    </location>
</feature>
<proteinExistence type="predicted"/>
<evidence type="ECO:0000256" key="1">
    <source>
        <dbReference type="ARBA" id="ARBA00022581"/>
    </source>
</evidence>
<dbReference type="PANTHER" id="PTHR13037">
    <property type="entry name" value="FORMIN"/>
    <property type="match status" value="1"/>
</dbReference>
<evidence type="ECO:0000313" key="4">
    <source>
        <dbReference type="EMBL" id="GAQ78523.1"/>
    </source>
</evidence>
<feature type="coiled-coil region" evidence="2">
    <location>
        <begin position="119"/>
        <end position="146"/>
    </location>
</feature>
<dbReference type="OrthoDB" id="1934061at2759"/>
<feature type="compositionally biased region" description="Low complexity" evidence="3">
    <location>
        <begin position="917"/>
        <end position="938"/>
    </location>
</feature>
<keyword evidence="1" id="KW-0945">Host-virus interaction</keyword>
<feature type="region of interest" description="Disordered" evidence="3">
    <location>
        <begin position="254"/>
        <end position="558"/>
    </location>
</feature>
<feature type="compositionally biased region" description="Basic and acidic residues" evidence="3">
    <location>
        <begin position="1021"/>
        <end position="1032"/>
    </location>
</feature>
<feature type="compositionally biased region" description="Basic and acidic residues" evidence="3">
    <location>
        <begin position="1119"/>
        <end position="1136"/>
    </location>
</feature>
<feature type="compositionally biased region" description="Low complexity" evidence="3">
    <location>
        <begin position="492"/>
        <end position="512"/>
    </location>
</feature>
<feature type="compositionally biased region" description="Acidic residues" evidence="3">
    <location>
        <begin position="1554"/>
        <end position="1565"/>
    </location>
</feature>
<feature type="compositionally biased region" description="Basic and acidic residues" evidence="3">
    <location>
        <begin position="279"/>
        <end position="290"/>
    </location>
</feature>
<protein>
    <submittedName>
        <fullName evidence="4">Uncharacterized protein</fullName>
    </submittedName>
</protein>
<evidence type="ECO:0000313" key="5">
    <source>
        <dbReference type="Proteomes" id="UP000054558"/>
    </source>
</evidence>
<reference evidence="4 5" key="1">
    <citation type="journal article" date="2014" name="Nat. Commun.">
        <title>Klebsormidium flaccidum genome reveals primary factors for plant terrestrial adaptation.</title>
        <authorList>
            <person name="Hori K."/>
            <person name="Maruyama F."/>
            <person name="Fujisawa T."/>
            <person name="Togashi T."/>
            <person name="Yamamoto N."/>
            <person name="Seo M."/>
            <person name="Sato S."/>
            <person name="Yamada T."/>
            <person name="Mori H."/>
            <person name="Tajima N."/>
            <person name="Moriyama T."/>
            <person name="Ikeuchi M."/>
            <person name="Watanabe M."/>
            <person name="Wada H."/>
            <person name="Kobayashi K."/>
            <person name="Saito M."/>
            <person name="Masuda T."/>
            <person name="Sasaki-Sekimoto Y."/>
            <person name="Mashiguchi K."/>
            <person name="Awai K."/>
            <person name="Shimojima M."/>
            <person name="Masuda S."/>
            <person name="Iwai M."/>
            <person name="Nobusawa T."/>
            <person name="Narise T."/>
            <person name="Kondo S."/>
            <person name="Saito H."/>
            <person name="Sato R."/>
            <person name="Murakawa M."/>
            <person name="Ihara Y."/>
            <person name="Oshima-Yamada Y."/>
            <person name="Ohtaka K."/>
            <person name="Satoh M."/>
            <person name="Sonobe K."/>
            <person name="Ishii M."/>
            <person name="Ohtani R."/>
            <person name="Kanamori-Sato M."/>
            <person name="Honoki R."/>
            <person name="Miyazaki D."/>
            <person name="Mochizuki H."/>
            <person name="Umetsu J."/>
            <person name="Higashi K."/>
            <person name="Shibata D."/>
            <person name="Kamiya Y."/>
            <person name="Sato N."/>
            <person name="Nakamura Y."/>
            <person name="Tabata S."/>
            <person name="Ida S."/>
            <person name="Kurokawa K."/>
            <person name="Ohta H."/>
        </authorList>
    </citation>
    <scope>NUCLEOTIDE SEQUENCE [LARGE SCALE GENOMIC DNA]</scope>
    <source>
        <strain evidence="4 5">NIES-2285</strain>
    </source>
</reference>
<keyword evidence="5" id="KW-1185">Reference proteome</keyword>
<feature type="compositionally biased region" description="Polar residues" evidence="3">
    <location>
        <begin position="309"/>
        <end position="328"/>
    </location>
</feature>
<dbReference type="STRING" id="105231.A0A1Y1HKP0"/>
<gene>
    <name evidence="4" type="ORF">KFL_000140430</name>
</gene>
<feature type="compositionally biased region" description="Polar residues" evidence="3">
    <location>
        <begin position="858"/>
        <end position="877"/>
    </location>
</feature>
<dbReference type="Proteomes" id="UP000054558">
    <property type="component" value="Unassembled WGS sequence"/>
</dbReference>
<dbReference type="OMA" id="YQQAPPH"/>
<feature type="region of interest" description="Disordered" evidence="3">
    <location>
        <begin position="1553"/>
        <end position="1574"/>
    </location>
</feature>
<feature type="region of interest" description="Disordered" evidence="3">
    <location>
        <begin position="45"/>
        <end position="115"/>
    </location>
</feature>
<feature type="compositionally biased region" description="Basic and acidic residues" evidence="3">
    <location>
        <begin position="996"/>
        <end position="1009"/>
    </location>
</feature>
<feature type="region of interest" description="Disordered" evidence="3">
    <location>
        <begin position="1095"/>
        <end position="1253"/>
    </location>
</feature>